<organism evidence="2 3">
    <name type="scientific">Eumeta variegata</name>
    <name type="common">Bagworm moth</name>
    <name type="synonym">Eumeta japonica</name>
    <dbReference type="NCBI Taxonomy" id="151549"/>
    <lineage>
        <taxon>Eukaryota</taxon>
        <taxon>Metazoa</taxon>
        <taxon>Ecdysozoa</taxon>
        <taxon>Arthropoda</taxon>
        <taxon>Hexapoda</taxon>
        <taxon>Insecta</taxon>
        <taxon>Pterygota</taxon>
        <taxon>Neoptera</taxon>
        <taxon>Endopterygota</taxon>
        <taxon>Lepidoptera</taxon>
        <taxon>Glossata</taxon>
        <taxon>Ditrysia</taxon>
        <taxon>Tineoidea</taxon>
        <taxon>Psychidae</taxon>
        <taxon>Oiketicinae</taxon>
        <taxon>Eumeta</taxon>
    </lineage>
</organism>
<protein>
    <submittedName>
        <fullName evidence="2">Uncharacterized protein</fullName>
    </submittedName>
</protein>
<sequence>MAYEVRQLPHPAPDPCRSRLHALTMDYNLGEFTSLKFSEIGPSQITERGDSSPIRCESGGQRRRRRAARRSLQSGSSPRPRALSFRIPDERILSQTRGESLRAPSKQAVRALNCELNSSNIVYAMHRKHTFEVLSDKSSFRSERRNICSGRHRNKHPRAVKVMILKIYSRTVRGPDVNFVNFKPLSRCRCDIKPTRAEGVRRHNSLERYFDVITIATEWFKLTESSSG</sequence>
<dbReference type="AlphaFoldDB" id="A0A4C1XE12"/>
<keyword evidence="3" id="KW-1185">Reference proteome</keyword>
<name>A0A4C1XE12_EUMVA</name>
<gene>
    <name evidence="2" type="ORF">EVAR_98322_1</name>
</gene>
<comment type="caution">
    <text evidence="2">The sequence shown here is derived from an EMBL/GenBank/DDBJ whole genome shotgun (WGS) entry which is preliminary data.</text>
</comment>
<dbReference type="Proteomes" id="UP000299102">
    <property type="component" value="Unassembled WGS sequence"/>
</dbReference>
<reference evidence="2 3" key="1">
    <citation type="journal article" date="2019" name="Commun. Biol.">
        <title>The bagworm genome reveals a unique fibroin gene that provides high tensile strength.</title>
        <authorList>
            <person name="Kono N."/>
            <person name="Nakamura H."/>
            <person name="Ohtoshi R."/>
            <person name="Tomita M."/>
            <person name="Numata K."/>
            <person name="Arakawa K."/>
        </authorList>
    </citation>
    <scope>NUCLEOTIDE SEQUENCE [LARGE SCALE GENOMIC DNA]</scope>
</reference>
<proteinExistence type="predicted"/>
<evidence type="ECO:0000256" key="1">
    <source>
        <dbReference type="SAM" id="MobiDB-lite"/>
    </source>
</evidence>
<accession>A0A4C1XE12</accession>
<evidence type="ECO:0000313" key="2">
    <source>
        <dbReference type="EMBL" id="GBP60425.1"/>
    </source>
</evidence>
<dbReference type="EMBL" id="BGZK01000787">
    <property type="protein sequence ID" value="GBP60425.1"/>
    <property type="molecule type" value="Genomic_DNA"/>
</dbReference>
<evidence type="ECO:0000313" key="3">
    <source>
        <dbReference type="Proteomes" id="UP000299102"/>
    </source>
</evidence>
<feature type="region of interest" description="Disordered" evidence="1">
    <location>
        <begin position="41"/>
        <end position="83"/>
    </location>
</feature>